<keyword evidence="2" id="KW-1185">Reference proteome</keyword>
<sequence>MKVALMEFNEDQTKLLQWSANRIFAYAVCSDLSEADGHTEKQPASSLLHGTRDRHPGKSFPASSFFCCRQEPCPASDVYTAAG</sequence>
<dbReference type="Proteomes" id="UP000314294">
    <property type="component" value="Unassembled WGS sequence"/>
</dbReference>
<organism evidence="1 2">
    <name type="scientific">Liparis tanakae</name>
    <name type="common">Tanaka's snailfish</name>
    <dbReference type="NCBI Taxonomy" id="230148"/>
    <lineage>
        <taxon>Eukaryota</taxon>
        <taxon>Metazoa</taxon>
        <taxon>Chordata</taxon>
        <taxon>Craniata</taxon>
        <taxon>Vertebrata</taxon>
        <taxon>Euteleostomi</taxon>
        <taxon>Actinopterygii</taxon>
        <taxon>Neopterygii</taxon>
        <taxon>Teleostei</taxon>
        <taxon>Neoteleostei</taxon>
        <taxon>Acanthomorphata</taxon>
        <taxon>Eupercaria</taxon>
        <taxon>Perciformes</taxon>
        <taxon>Cottioidei</taxon>
        <taxon>Cottales</taxon>
        <taxon>Liparidae</taxon>
        <taxon>Liparis</taxon>
    </lineage>
</organism>
<protein>
    <submittedName>
        <fullName evidence="1">Uncharacterized protein</fullName>
    </submittedName>
</protein>
<comment type="caution">
    <text evidence="1">The sequence shown here is derived from an EMBL/GenBank/DDBJ whole genome shotgun (WGS) entry which is preliminary data.</text>
</comment>
<dbReference type="EMBL" id="SRLO01000128">
    <property type="protein sequence ID" value="TNN73157.1"/>
    <property type="molecule type" value="Genomic_DNA"/>
</dbReference>
<evidence type="ECO:0000313" key="2">
    <source>
        <dbReference type="Proteomes" id="UP000314294"/>
    </source>
</evidence>
<accession>A0A4Z2I563</accession>
<dbReference type="AlphaFoldDB" id="A0A4Z2I563"/>
<gene>
    <name evidence="1" type="ORF">EYF80_016643</name>
</gene>
<reference evidence="1 2" key="1">
    <citation type="submission" date="2019-03" db="EMBL/GenBank/DDBJ databases">
        <title>First draft genome of Liparis tanakae, snailfish: a comprehensive survey of snailfish specific genes.</title>
        <authorList>
            <person name="Kim W."/>
            <person name="Song I."/>
            <person name="Jeong J.-H."/>
            <person name="Kim D."/>
            <person name="Kim S."/>
            <person name="Ryu S."/>
            <person name="Song J.Y."/>
            <person name="Lee S.K."/>
        </authorList>
    </citation>
    <scope>NUCLEOTIDE SEQUENCE [LARGE SCALE GENOMIC DNA]</scope>
    <source>
        <tissue evidence="1">Muscle</tissue>
    </source>
</reference>
<evidence type="ECO:0000313" key="1">
    <source>
        <dbReference type="EMBL" id="TNN73157.1"/>
    </source>
</evidence>
<name>A0A4Z2I563_9TELE</name>
<proteinExistence type="predicted"/>